<evidence type="ECO:0000256" key="3">
    <source>
        <dbReference type="ARBA" id="ARBA00022296"/>
    </source>
</evidence>
<organism evidence="7 8">
    <name type="scientific">Salmonella enterica subsp. diarizonae serovar 48:i:z</name>
    <dbReference type="NCBI Taxonomy" id="1192842"/>
    <lineage>
        <taxon>Bacteria</taxon>
        <taxon>Pseudomonadati</taxon>
        <taxon>Pseudomonadota</taxon>
        <taxon>Gammaproteobacteria</taxon>
        <taxon>Enterobacterales</taxon>
        <taxon>Enterobacteriaceae</taxon>
        <taxon>Salmonella</taxon>
    </lineage>
</organism>
<dbReference type="EMBL" id="CP029989">
    <property type="protein sequence ID" value="AXC73042.1"/>
    <property type="molecule type" value="Genomic_DNA"/>
</dbReference>
<dbReference type="GO" id="GO:0000018">
    <property type="term" value="P:regulation of DNA recombination"/>
    <property type="evidence" value="ECO:0007669"/>
    <property type="project" value="TreeGrafter"/>
</dbReference>
<gene>
    <name evidence="6" type="primary">rdgC</name>
    <name evidence="7" type="ORF">DOE59_16615</name>
</gene>
<protein>
    <recommendedName>
        <fullName evidence="3 6">Recombination-associated protein RdgC</fullName>
    </recommendedName>
</protein>
<dbReference type="PANTHER" id="PTHR38103:SF1">
    <property type="entry name" value="RECOMBINATION-ASSOCIATED PROTEIN RDGC"/>
    <property type="match status" value="1"/>
</dbReference>
<name>A0A7U5YHI4_SALDZ</name>
<evidence type="ECO:0000313" key="8">
    <source>
        <dbReference type="Proteomes" id="UP000252003"/>
    </source>
</evidence>
<dbReference type="Pfam" id="PF04381">
    <property type="entry name" value="RdgC"/>
    <property type="match status" value="1"/>
</dbReference>
<dbReference type="AlphaFoldDB" id="A0A7U5YHI4"/>
<keyword evidence="5 6" id="KW-0233">DNA recombination</keyword>
<dbReference type="PANTHER" id="PTHR38103">
    <property type="entry name" value="RECOMBINATION-ASSOCIATED PROTEIN RDGC"/>
    <property type="match status" value="1"/>
</dbReference>
<proteinExistence type="inferred from homology"/>
<evidence type="ECO:0000256" key="1">
    <source>
        <dbReference type="ARBA" id="ARBA00004453"/>
    </source>
</evidence>
<keyword evidence="4 6" id="KW-0963">Cytoplasm</keyword>
<dbReference type="GO" id="GO:0043590">
    <property type="term" value="C:bacterial nucleoid"/>
    <property type="evidence" value="ECO:0007669"/>
    <property type="project" value="TreeGrafter"/>
</dbReference>
<dbReference type="GO" id="GO:0006310">
    <property type="term" value="P:DNA recombination"/>
    <property type="evidence" value="ECO:0007669"/>
    <property type="project" value="UniProtKB-UniRule"/>
</dbReference>
<dbReference type="GO" id="GO:0005737">
    <property type="term" value="C:cytoplasm"/>
    <property type="evidence" value="ECO:0007669"/>
    <property type="project" value="UniProtKB-UniRule"/>
</dbReference>
<dbReference type="InterPro" id="IPR007476">
    <property type="entry name" value="RdgC"/>
</dbReference>
<sequence>MISPFFKNALIYRLKKESVITSEDYVQKLAGELEKLRFTPCTSRDFSTCGWVPPLGELSDQLYHFANGQLLLTLRKEEKILPKPVITEELNKRVAKLESRQGRRLKKTEKNDVRDGVIYSLLPRAFTKNSTISIWINIPSSLVIVDTGSASRAEYALAILRKTVGSLPVMPLMMYNPIHVTLTEWVKTGSLPPGFSLGEEAELKAILGDGGAGRFIKQELVSDEIMTHIEAGKYVTQLSLGWQNRISFKLTDSFSIKRIKFYDELLSQNDDIDREDAIHRFDTDFVLMTGELNNLISELIDGLGGEAKVKDER</sequence>
<reference evidence="7 8" key="1">
    <citation type="submission" date="2018-06" db="EMBL/GenBank/DDBJ databases">
        <title>Salmonella Enterica genomes from various sources.</title>
        <authorList>
            <person name="Nash J.H.E."/>
            <person name="Robertson J."/>
            <person name="Bessonov K."/>
        </authorList>
    </citation>
    <scope>NUCLEOTIDE SEQUENCE [LARGE SCALE GENOMIC DNA]</scope>
    <source>
        <strain evidence="7 8">SA20121591</strain>
    </source>
</reference>
<evidence type="ECO:0000256" key="5">
    <source>
        <dbReference type="ARBA" id="ARBA00023172"/>
    </source>
</evidence>
<evidence type="ECO:0000256" key="6">
    <source>
        <dbReference type="HAMAP-Rule" id="MF_00194"/>
    </source>
</evidence>
<evidence type="ECO:0000256" key="2">
    <source>
        <dbReference type="ARBA" id="ARBA00008657"/>
    </source>
</evidence>
<comment type="function">
    <text evidence="6">May be involved in recombination.</text>
</comment>
<dbReference type="HAMAP" id="MF_00194">
    <property type="entry name" value="RdgC"/>
    <property type="match status" value="1"/>
</dbReference>
<evidence type="ECO:0000256" key="4">
    <source>
        <dbReference type="ARBA" id="ARBA00022490"/>
    </source>
</evidence>
<dbReference type="NCBIfam" id="NF001462">
    <property type="entry name" value="PRK00321.1-3"/>
    <property type="match status" value="1"/>
</dbReference>
<dbReference type="Proteomes" id="UP000252003">
    <property type="component" value="Chromosome"/>
</dbReference>
<comment type="subcellular location">
    <subcellularLocation>
        <location evidence="1 6">Cytoplasm</location>
        <location evidence="1 6">Nucleoid</location>
    </subcellularLocation>
</comment>
<dbReference type="RefSeq" id="WP_154715012.1">
    <property type="nucleotide sequence ID" value="NZ_CP029989.1"/>
</dbReference>
<dbReference type="GO" id="GO:0003690">
    <property type="term" value="F:double-stranded DNA binding"/>
    <property type="evidence" value="ECO:0007669"/>
    <property type="project" value="TreeGrafter"/>
</dbReference>
<comment type="similarity">
    <text evidence="2 6">Belongs to the RdgC family.</text>
</comment>
<dbReference type="NCBIfam" id="NF001464">
    <property type="entry name" value="PRK00321.1-5"/>
    <property type="match status" value="1"/>
</dbReference>
<accession>A0A7U5YHI4</accession>
<evidence type="ECO:0000313" key="7">
    <source>
        <dbReference type="EMBL" id="AXC73042.1"/>
    </source>
</evidence>